<evidence type="ECO:0000259" key="13">
    <source>
        <dbReference type="PROSITE" id="PS51352"/>
    </source>
</evidence>
<evidence type="ECO:0000256" key="12">
    <source>
        <dbReference type="ARBA" id="ARBA00049091"/>
    </source>
</evidence>
<dbReference type="KEGG" id="aiq:Azoinq_01175"/>
<reference evidence="14" key="1">
    <citation type="submission" date="2020-11" db="EMBL/GenBank/DDBJ databases">
        <title>Azospira inquinata sp. nov.</title>
        <authorList>
            <person name="Moe W.M."/>
            <person name="Mikes M.C."/>
        </authorList>
    </citation>
    <scope>NUCLEOTIDE SEQUENCE</scope>
    <source>
        <strain evidence="14">Azo-3</strain>
    </source>
</reference>
<dbReference type="GO" id="GO:0005737">
    <property type="term" value="C:cytoplasm"/>
    <property type="evidence" value="ECO:0007669"/>
    <property type="project" value="TreeGrafter"/>
</dbReference>
<evidence type="ECO:0000313" key="15">
    <source>
        <dbReference type="Proteomes" id="UP000683428"/>
    </source>
</evidence>
<dbReference type="PROSITE" id="PS51352">
    <property type="entry name" value="THIOREDOXIN_2"/>
    <property type="match status" value="1"/>
</dbReference>
<gene>
    <name evidence="14" type="ORF">Azoinq_01175</name>
</gene>
<name>A0A975XUX5_9RHOO</name>
<dbReference type="InterPro" id="IPR050924">
    <property type="entry name" value="Peroxiredoxin_BCP/PrxQ"/>
</dbReference>
<comment type="subunit">
    <text evidence="2">Monomer.</text>
</comment>
<comment type="catalytic activity">
    <reaction evidence="12">
        <text>a hydroperoxide + [thioredoxin]-dithiol = an alcohol + [thioredoxin]-disulfide + H2O</text>
        <dbReference type="Rhea" id="RHEA:62620"/>
        <dbReference type="Rhea" id="RHEA-COMP:10698"/>
        <dbReference type="Rhea" id="RHEA-COMP:10700"/>
        <dbReference type="ChEBI" id="CHEBI:15377"/>
        <dbReference type="ChEBI" id="CHEBI:29950"/>
        <dbReference type="ChEBI" id="CHEBI:30879"/>
        <dbReference type="ChEBI" id="CHEBI:35924"/>
        <dbReference type="ChEBI" id="CHEBI:50058"/>
        <dbReference type="EC" id="1.11.1.24"/>
    </reaction>
</comment>
<dbReference type="InterPro" id="IPR024706">
    <property type="entry name" value="Peroxiredoxin_AhpC-typ"/>
</dbReference>
<dbReference type="PANTHER" id="PTHR42801:SF4">
    <property type="entry name" value="AHPC_TSA FAMILY PROTEIN"/>
    <property type="match status" value="1"/>
</dbReference>
<dbReference type="PANTHER" id="PTHR42801">
    <property type="entry name" value="THIOREDOXIN-DEPENDENT PEROXIDE REDUCTASE"/>
    <property type="match status" value="1"/>
</dbReference>
<organism evidence="14 15">
    <name type="scientific">Azospira inquinata</name>
    <dbReference type="NCBI Taxonomy" id="2785627"/>
    <lineage>
        <taxon>Bacteria</taxon>
        <taxon>Pseudomonadati</taxon>
        <taxon>Pseudomonadota</taxon>
        <taxon>Betaproteobacteria</taxon>
        <taxon>Rhodocyclales</taxon>
        <taxon>Rhodocyclaceae</taxon>
        <taxon>Azospira</taxon>
    </lineage>
</organism>
<keyword evidence="7" id="KW-1015">Disulfide bond</keyword>
<evidence type="ECO:0000256" key="11">
    <source>
        <dbReference type="ARBA" id="ARBA00042639"/>
    </source>
</evidence>
<keyword evidence="4" id="KW-0575">Peroxidase</keyword>
<keyword evidence="15" id="KW-1185">Reference proteome</keyword>
<dbReference type="EC" id="1.11.1.24" evidence="3"/>
<dbReference type="PIRSF" id="PIRSF000239">
    <property type="entry name" value="AHPC"/>
    <property type="match status" value="1"/>
</dbReference>
<dbReference type="EMBL" id="CP064782">
    <property type="protein sequence ID" value="QWT49261.1"/>
    <property type="molecule type" value="Genomic_DNA"/>
</dbReference>
<dbReference type="InterPro" id="IPR000866">
    <property type="entry name" value="AhpC/TSA"/>
</dbReference>
<dbReference type="Pfam" id="PF00578">
    <property type="entry name" value="AhpC-TSA"/>
    <property type="match status" value="1"/>
</dbReference>
<evidence type="ECO:0000256" key="8">
    <source>
        <dbReference type="ARBA" id="ARBA00023284"/>
    </source>
</evidence>
<feature type="domain" description="Thioredoxin" evidence="13">
    <location>
        <begin position="2"/>
        <end position="154"/>
    </location>
</feature>
<dbReference type="GO" id="GO:0045454">
    <property type="term" value="P:cell redox homeostasis"/>
    <property type="evidence" value="ECO:0007669"/>
    <property type="project" value="TreeGrafter"/>
</dbReference>
<evidence type="ECO:0000256" key="4">
    <source>
        <dbReference type="ARBA" id="ARBA00022559"/>
    </source>
</evidence>
<dbReference type="Proteomes" id="UP000683428">
    <property type="component" value="Chromosome"/>
</dbReference>
<evidence type="ECO:0000256" key="2">
    <source>
        <dbReference type="ARBA" id="ARBA00011245"/>
    </source>
</evidence>
<evidence type="ECO:0000256" key="7">
    <source>
        <dbReference type="ARBA" id="ARBA00023157"/>
    </source>
</evidence>
<evidence type="ECO:0000313" key="14">
    <source>
        <dbReference type="EMBL" id="QWT49261.1"/>
    </source>
</evidence>
<comment type="similarity">
    <text evidence="10">Belongs to the peroxiredoxin family. BCP/PrxQ subfamily.</text>
</comment>
<dbReference type="RefSeq" id="WP_216127725.1">
    <property type="nucleotide sequence ID" value="NZ_CP064782.1"/>
</dbReference>
<accession>A0A975XUX5</accession>
<keyword evidence="6" id="KW-0560">Oxidoreductase</keyword>
<dbReference type="AlphaFoldDB" id="A0A975XUX5"/>
<protein>
    <recommendedName>
        <fullName evidence="3">thioredoxin-dependent peroxiredoxin</fullName>
        <ecNumber evidence="3">1.11.1.24</ecNumber>
    </recommendedName>
    <alternativeName>
        <fullName evidence="9">Thioredoxin peroxidase</fullName>
    </alternativeName>
    <alternativeName>
        <fullName evidence="11">Thioredoxin-dependent peroxiredoxin Bcp</fullName>
    </alternativeName>
</protein>
<dbReference type="InterPro" id="IPR013766">
    <property type="entry name" value="Thioredoxin_domain"/>
</dbReference>
<comment type="function">
    <text evidence="1">Thiol-specific peroxidase that catalyzes the reduction of hydrogen peroxide and organic hydroperoxides to water and alcohols, respectively. Plays a role in cell protection against oxidative stress by detoxifying peroxides and as sensor of hydrogen peroxide-mediated signaling events.</text>
</comment>
<dbReference type="FunFam" id="3.40.30.10:FF:000007">
    <property type="entry name" value="Thioredoxin-dependent thiol peroxidase"/>
    <property type="match status" value="1"/>
</dbReference>
<keyword evidence="8" id="KW-0676">Redox-active center</keyword>
<dbReference type="GO" id="GO:0008379">
    <property type="term" value="F:thioredoxin peroxidase activity"/>
    <property type="evidence" value="ECO:0007669"/>
    <property type="project" value="TreeGrafter"/>
</dbReference>
<dbReference type="GO" id="GO:0034599">
    <property type="term" value="P:cellular response to oxidative stress"/>
    <property type="evidence" value="ECO:0007669"/>
    <property type="project" value="TreeGrafter"/>
</dbReference>
<evidence type="ECO:0000256" key="1">
    <source>
        <dbReference type="ARBA" id="ARBA00003330"/>
    </source>
</evidence>
<evidence type="ECO:0000256" key="5">
    <source>
        <dbReference type="ARBA" id="ARBA00022862"/>
    </source>
</evidence>
<evidence type="ECO:0000256" key="10">
    <source>
        <dbReference type="ARBA" id="ARBA00038489"/>
    </source>
</evidence>
<sequence length="154" mass="17237">MLKPGQPAPDFELPDADMEPVALSSFRGQRHVVLLFYPKDGTPSCTLEVTDFSDHDQEFARRDCVLIGVNREDCLKHADFRDEHGIALSLLSDVEGVVCKRYGVWQAKEVDGQKRYGVVRSTFVIDKAGTLRHALYDVTPRGHAAEVLRLVQAL</sequence>
<proteinExistence type="inferred from homology"/>
<evidence type="ECO:0000256" key="9">
    <source>
        <dbReference type="ARBA" id="ARBA00032824"/>
    </source>
</evidence>
<dbReference type="CDD" id="cd03017">
    <property type="entry name" value="PRX_BCP"/>
    <property type="match status" value="1"/>
</dbReference>
<evidence type="ECO:0000256" key="3">
    <source>
        <dbReference type="ARBA" id="ARBA00013017"/>
    </source>
</evidence>
<evidence type="ECO:0000256" key="6">
    <source>
        <dbReference type="ARBA" id="ARBA00023002"/>
    </source>
</evidence>
<keyword evidence="5" id="KW-0049">Antioxidant</keyword>